<name>A0A5D3B117_9TREE</name>
<dbReference type="PANTHER" id="PTHR28013">
    <property type="entry name" value="PROTEIN DCV1-RELATED"/>
    <property type="match status" value="1"/>
</dbReference>
<dbReference type="PANTHER" id="PTHR28013:SF3">
    <property type="entry name" value="PROTEIN DCV1-RELATED"/>
    <property type="match status" value="1"/>
</dbReference>
<evidence type="ECO:0000256" key="3">
    <source>
        <dbReference type="ARBA" id="ARBA00022989"/>
    </source>
</evidence>
<dbReference type="Proteomes" id="UP000322245">
    <property type="component" value="Unassembled WGS sequence"/>
</dbReference>
<evidence type="ECO:0000256" key="5">
    <source>
        <dbReference type="SAM" id="Phobius"/>
    </source>
</evidence>
<feature type="transmembrane region" description="Helical" evidence="5">
    <location>
        <begin position="147"/>
        <end position="173"/>
    </location>
</feature>
<feature type="transmembrane region" description="Helical" evidence="5">
    <location>
        <begin position="193"/>
        <end position="216"/>
    </location>
</feature>
<keyword evidence="4 5" id="KW-0472">Membrane</keyword>
<evidence type="ECO:0000256" key="4">
    <source>
        <dbReference type="ARBA" id="ARBA00023136"/>
    </source>
</evidence>
<keyword evidence="3 5" id="KW-1133">Transmembrane helix</keyword>
<organism evidence="6 7">
    <name type="scientific">Cryptococcus floricola</name>
    <dbReference type="NCBI Taxonomy" id="2591691"/>
    <lineage>
        <taxon>Eukaryota</taxon>
        <taxon>Fungi</taxon>
        <taxon>Dikarya</taxon>
        <taxon>Basidiomycota</taxon>
        <taxon>Agaricomycotina</taxon>
        <taxon>Tremellomycetes</taxon>
        <taxon>Tremellales</taxon>
        <taxon>Cryptococcaceae</taxon>
        <taxon>Cryptococcus</taxon>
    </lineage>
</organism>
<dbReference type="GO" id="GO:0005886">
    <property type="term" value="C:plasma membrane"/>
    <property type="evidence" value="ECO:0007669"/>
    <property type="project" value="InterPro"/>
</dbReference>
<comment type="caution">
    <text evidence="6">The sequence shown here is derived from an EMBL/GenBank/DDBJ whole genome shotgun (WGS) entry which is preliminary data.</text>
</comment>
<keyword evidence="2 5" id="KW-0812">Transmembrane</keyword>
<dbReference type="InterPro" id="IPR051380">
    <property type="entry name" value="pH-response_reg_palI/RIM9"/>
</dbReference>
<dbReference type="Pfam" id="PF06687">
    <property type="entry name" value="SUR7"/>
    <property type="match status" value="1"/>
</dbReference>
<protein>
    <recommendedName>
        <fullName evidence="8">Pali-domain-containing protein</fullName>
    </recommendedName>
</protein>
<dbReference type="AlphaFoldDB" id="A0A5D3B117"/>
<dbReference type="GO" id="GO:0032153">
    <property type="term" value="C:cell division site"/>
    <property type="evidence" value="ECO:0007669"/>
    <property type="project" value="TreeGrafter"/>
</dbReference>
<feature type="transmembrane region" description="Helical" evidence="5">
    <location>
        <begin position="118"/>
        <end position="140"/>
    </location>
</feature>
<dbReference type="EMBL" id="NIDF01000027">
    <property type="protein sequence ID" value="TYJ56251.1"/>
    <property type="molecule type" value="Genomic_DNA"/>
</dbReference>
<proteinExistence type="predicted"/>
<dbReference type="InterPro" id="IPR009571">
    <property type="entry name" value="SUR7/Rim9-like_fungi"/>
</dbReference>
<accession>A0A5D3B117</accession>
<dbReference type="GO" id="GO:0035838">
    <property type="term" value="C:growing cell tip"/>
    <property type="evidence" value="ECO:0007669"/>
    <property type="project" value="TreeGrafter"/>
</dbReference>
<keyword evidence="7" id="KW-1185">Reference proteome</keyword>
<evidence type="ECO:0000313" key="7">
    <source>
        <dbReference type="Proteomes" id="UP000322245"/>
    </source>
</evidence>
<evidence type="ECO:0008006" key="8">
    <source>
        <dbReference type="Google" id="ProtNLM"/>
    </source>
</evidence>
<gene>
    <name evidence="6" type="ORF">B9479_003096</name>
</gene>
<evidence type="ECO:0000256" key="2">
    <source>
        <dbReference type="ARBA" id="ARBA00022692"/>
    </source>
</evidence>
<reference evidence="6 7" key="1">
    <citation type="submission" date="2017-05" db="EMBL/GenBank/DDBJ databases">
        <title>The Genome Sequence of Tsuchiyaea wingfieldii DSM 27421.</title>
        <authorList>
            <person name="Cuomo C."/>
            <person name="Passer A."/>
            <person name="Billmyre B."/>
            <person name="Heitman J."/>
        </authorList>
    </citation>
    <scope>NUCLEOTIDE SEQUENCE [LARGE SCALE GENOMIC DNA]</scope>
    <source>
        <strain evidence="6 7">DSM 27421</strain>
    </source>
</reference>
<evidence type="ECO:0000256" key="1">
    <source>
        <dbReference type="ARBA" id="ARBA00004141"/>
    </source>
</evidence>
<comment type="subcellular location">
    <subcellularLocation>
        <location evidence="1">Membrane</location>
        <topology evidence="1">Multi-pass membrane protein</topology>
    </subcellularLocation>
</comment>
<sequence length="254" mass="27014">MLAKAALPTLFFTLAAFILLLLVTLSVPIIKSIYLLRINGSISLGLASGKASVDAGVLGLCYTGADASILGVSVHDDGSCNSPELGYSVFDNPIIAIIIDNNSDLSHTTLKALTKALVLNPIACGLAGLALFTALFAWLCASRVFEIITFFTVCLASLIAWLAFALDLAIPLVARHKINDDDDSLLSASLGNAMWLALVGAILLTLSICLAGCGVFGRYSSRRRNADAEYVEKPGYQPKRRFWQRAPSAGRGTY</sequence>
<evidence type="ECO:0000313" key="6">
    <source>
        <dbReference type="EMBL" id="TYJ56251.1"/>
    </source>
</evidence>